<dbReference type="AlphaFoldDB" id="A0A9P4QZW3"/>
<accession>A0A9P4QZW3</accession>
<feature type="region of interest" description="Disordered" evidence="2">
    <location>
        <begin position="1"/>
        <end position="52"/>
    </location>
</feature>
<evidence type="ECO:0000256" key="3">
    <source>
        <dbReference type="SAM" id="Phobius"/>
    </source>
</evidence>
<dbReference type="InterPro" id="IPR012475">
    <property type="entry name" value="Fungal_lectin"/>
</dbReference>
<reference evidence="4" key="1">
    <citation type="journal article" date="2020" name="Stud. Mycol.">
        <title>101 Dothideomycetes genomes: a test case for predicting lifestyles and emergence of pathogens.</title>
        <authorList>
            <person name="Haridas S."/>
            <person name="Albert R."/>
            <person name="Binder M."/>
            <person name="Bloem J."/>
            <person name="Labutti K."/>
            <person name="Salamov A."/>
            <person name="Andreopoulos B."/>
            <person name="Baker S."/>
            <person name="Barry K."/>
            <person name="Bills G."/>
            <person name="Bluhm B."/>
            <person name="Cannon C."/>
            <person name="Castanera R."/>
            <person name="Culley D."/>
            <person name="Daum C."/>
            <person name="Ezra D."/>
            <person name="Gonzalez J."/>
            <person name="Henrissat B."/>
            <person name="Kuo A."/>
            <person name="Liang C."/>
            <person name="Lipzen A."/>
            <person name="Lutzoni F."/>
            <person name="Magnuson J."/>
            <person name="Mondo S."/>
            <person name="Nolan M."/>
            <person name="Ohm R."/>
            <person name="Pangilinan J."/>
            <person name="Park H.-J."/>
            <person name="Ramirez L."/>
            <person name="Alfaro M."/>
            <person name="Sun H."/>
            <person name="Tritt A."/>
            <person name="Yoshinaga Y."/>
            <person name="Zwiers L.-H."/>
            <person name="Turgeon B."/>
            <person name="Goodwin S."/>
            <person name="Spatafora J."/>
            <person name="Crous P."/>
            <person name="Grigoriev I."/>
        </authorList>
    </citation>
    <scope>NUCLEOTIDE SEQUENCE</scope>
    <source>
        <strain evidence="4">CBS 125425</strain>
    </source>
</reference>
<gene>
    <name evidence="4" type="ORF">EJ04DRAFT_576892</name>
</gene>
<feature type="transmembrane region" description="Helical" evidence="3">
    <location>
        <begin position="75"/>
        <end position="98"/>
    </location>
</feature>
<dbReference type="OrthoDB" id="3800077at2759"/>
<evidence type="ECO:0008006" key="6">
    <source>
        <dbReference type="Google" id="ProtNLM"/>
    </source>
</evidence>
<keyword evidence="3" id="KW-1133">Transmembrane helix</keyword>
<dbReference type="Pfam" id="PF07938">
    <property type="entry name" value="Fungal_lectin"/>
    <property type="match status" value="1"/>
</dbReference>
<keyword evidence="3" id="KW-0472">Membrane</keyword>
<dbReference type="EMBL" id="ML996147">
    <property type="protein sequence ID" value="KAF2734500.1"/>
    <property type="molecule type" value="Genomic_DNA"/>
</dbReference>
<evidence type="ECO:0000313" key="5">
    <source>
        <dbReference type="Proteomes" id="UP000799444"/>
    </source>
</evidence>
<protein>
    <recommendedName>
        <fullName evidence="6">Fucose-specific lectin</fullName>
    </recommendedName>
</protein>
<evidence type="ECO:0000313" key="4">
    <source>
        <dbReference type="EMBL" id="KAF2734500.1"/>
    </source>
</evidence>
<comment type="similarity">
    <text evidence="1">Belongs to the fungal fucose-specific lectin family.</text>
</comment>
<evidence type="ECO:0000256" key="2">
    <source>
        <dbReference type="SAM" id="MobiDB-lite"/>
    </source>
</evidence>
<sequence>MAGYYNRGDPTKKYVEHTSVPEPAGLEVGPAPVDILPEVVPPPPPRDKEQSKIVYDGDGAFDERPRGILITRQRLILAIIITIVIVIGAVVGSVVGVLTHKNSTKGVTLSPPPAANATSSGKVRNDSSIAVTGWRHDNDYSIRLFYQDGDDYLRISSLESTEGEIWSTGTKFVKAKRNTPIAASCSNISVYDPSKNFMEVHVFYLDENSTLQEFIFKNGDPAGRTGPLNSHNIRAASDSQLASYWPSVAFQNSDNSISEVRYNCSTATTDCWTRRDLGINGSGPSTSLAEVPMHTDLKGLFLYYQREDEELVNYQWSRATDDWSVQQFAQPIPKGSSVAVVATPRNETTQLLNLFVLWQDKSGAMQVSARKATGWVPPKTNGAFALAANNTDIACLTPYSSPDTPLQVGPEVIRCFYMGRAGRMRQAQWGSRGWKDLGIIVNVSADDLV</sequence>
<comment type="caution">
    <text evidence="4">The sequence shown here is derived from an EMBL/GenBank/DDBJ whole genome shotgun (WGS) entry which is preliminary data.</text>
</comment>
<name>A0A9P4QZW3_9PLEO</name>
<keyword evidence="3" id="KW-0812">Transmembrane</keyword>
<evidence type="ECO:0000256" key="1">
    <source>
        <dbReference type="ARBA" id="ARBA00009042"/>
    </source>
</evidence>
<dbReference type="SUPFAM" id="SSF89372">
    <property type="entry name" value="Fucose-specific lectin"/>
    <property type="match status" value="1"/>
</dbReference>
<proteinExistence type="inferred from homology"/>
<keyword evidence="5" id="KW-1185">Reference proteome</keyword>
<dbReference type="Gene3D" id="2.120.10.70">
    <property type="entry name" value="Fucose-specific lectin"/>
    <property type="match status" value="2"/>
</dbReference>
<organism evidence="4 5">
    <name type="scientific">Polyplosphaeria fusca</name>
    <dbReference type="NCBI Taxonomy" id="682080"/>
    <lineage>
        <taxon>Eukaryota</taxon>
        <taxon>Fungi</taxon>
        <taxon>Dikarya</taxon>
        <taxon>Ascomycota</taxon>
        <taxon>Pezizomycotina</taxon>
        <taxon>Dothideomycetes</taxon>
        <taxon>Pleosporomycetidae</taxon>
        <taxon>Pleosporales</taxon>
        <taxon>Tetraplosphaeriaceae</taxon>
        <taxon>Polyplosphaeria</taxon>
    </lineage>
</organism>
<dbReference type="Proteomes" id="UP000799444">
    <property type="component" value="Unassembled WGS sequence"/>
</dbReference>